<evidence type="ECO:0000256" key="13">
    <source>
        <dbReference type="PIRSR" id="PIRSR606539-1"/>
    </source>
</evidence>
<feature type="binding site" evidence="14">
    <location>
        <position position="763"/>
    </location>
    <ligand>
        <name>ATP</name>
        <dbReference type="ChEBI" id="CHEBI:30616"/>
    </ligand>
</feature>
<feature type="compositionally biased region" description="Basic and acidic residues" evidence="17">
    <location>
        <begin position="83"/>
        <end position="99"/>
    </location>
</feature>
<feature type="transmembrane region" description="Helical" evidence="16">
    <location>
        <begin position="1237"/>
        <end position="1257"/>
    </location>
</feature>
<keyword evidence="4 16" id="KW-0812">Transmembrane</keyword>
<dbReference type="InterPro" id="IPR006539">
    <property type="entry name" value="P-type_ATPase_IV"/>
</dbReference>
<evidence type="ECO:0000256" key="9">
    <source>
        <dbReference type="ARBA" id="ARBA00022967"/>
    </source>
</evidence>
<keyword evidence="11 16" id="KW-0472">Membrane</keyword>
<dbReference type="InterPro" id="IPR032631">
    <property type="entry name" value="P-type_ATPase_N"/>
</dbReference>
<feature type="active site" description="4-aspartylphosphate intermediate" evidence="13">
    <location>
        <position position="761"/>
    </location>
</feature>
<dbReference type="InterPro" id="IPR008250">
    <property type="entry name" value="ATPase_P-typ_transduc_dom_A_sf"/>
</dbReference>
<feature type="binding site" evidence="15">
    <location>
        <position position="1180"/>
    </location>
    <ligand>
        <name>Mg(2+)</name>
        <dbReference type="ChEBI" id="CHEBI:18420"/>
    </ligand>
</feature>
<keyword evidence="8 15" id="KW-0460">Magnesium</keyword>
<protein>
    <recommendedName>
        <fullName evidence="16">Phospholipid-transporting ATPase</fullName>
        <ecNumber evidence="16">7.6.2.1</ecNumber>
    </recommendedName>
</protein>
<feature type="compositionally biased region" description="Low complexity" evidence="17">
    <location>
        <begin position="1737"/>
        <end position="1753"/>
    </location>
</feature>
<feature type="binding site" evidence="15">
    <location>
        <position position="1184"/>
    </location>
    <ligand>
        <name>Mg(2+)</name>
        <dbReference type="ChEBI" id="CHEBI:18420"/>
    </ligand>
</feature>
<dbReference type="NCBIfam" id="TIGR01494">
    <property type="entry name" value="ATPase_P-type"/>
    <property type="match status" value="1"/>
</dbReference>
<dbReference type="InterPro" id="IPR036412">
    <property type="entry name" value="HAD-like_sf"/>
</dbReference>
<evidence type="ECO:0000313" key="21">
    <source>
        <dbReference type="EMBL" id="KAL3683459.1"/>
    </source>
</evidence>
<dbReference type="Gene3D" id="3.40.1110.10">
    <property type="entry name" value="Calcium-transporting ATPase, cytoplasmic domain N"/>
    <property type="match status" value="1"/>
</dbReference>
<feature type="transmembrane region" description="Helical" evidence="16">
    <location>
        <begin position="1269"/>
        <end position="1290"/>
    </location>
</feature>
<feature type="transmembrane region" description="Helical" evidence="16">
    <location>
        <begin position="641"/>
        <end position="661"/>
    </location>
</feature>
<dbReference type="Proteomes" id="UP001633002">
    <property type="component" value="Unassembled WGS sequence"/>
</dbReference>
<keyword evidence="7 14" id="KW-0067">ATP-binding</keyword>
<feature type="binding site" evidence="14">
    <location>
        <position position="1184"/>
    </location>
    <ligand>
        <name>ATP</name>
        <dbReference type="ChEBI" id="CHEBI:30616"/>
    </ligand>
</feature>
<feature type="binding site" evidence="14">
    <location>
        <position position="1057"/>
    </location>
    <ligand>
        <name>ATP</name>
        <dbReference type="ChEBI" id="CHEBI:30616"/>
    </ligand>
</feature>
<feature type="region of interest" description="Disordered" evidence="17">
    <location>
        <begin position="54"/>
        <end position="136"/>
    </location>
</feature>
<comment type="cofactor">
    <cofactor evidence="15">
        <name>Mg(2+)</name>
        <dbReference type="ChEBI" id="CHEBI:18420"/>
    </cofactor>
</comment>
<dbReference type="EC" id="7.6.2.1" evidence="16"/>
<evidence type="ECO:0000256" key="15">
    <source>
        <dbReference type="PIRSR" id="PIRSR606539-3"/>
    </source>
</evidence>
<dbReference type="NCBIfam" id="TIGR01652">
    <property type="entry name" value="ATPase-Plipid"/>
    <property type="match status" value="1"/>
</dbReference>
<feature type="binding site" evidence="14">
    <location>
        <position position="1183"/>
    </location>
    <ligand>
        <name>ATP</name>
        <dbReference type="ChEBI" id="CHEBI:30616"/>
    </ligand>
</feature>
<keyword evidence="5 15" id="KW-0479">Metal-binding</keyword>
<evidence type="ECO:0000256" key="8">
    <source>
        <dbReference type="ARBA" id="ARBA00022842"/>
    </source>
</evidence>
<name>A0ABD3GYP0_9MARC</name>
<feature type="binding site" evidence="14">
    <location>
        <position position="919"/>
    </location>
    <ligand>
        <name>ATP</name>
        <dbReference type="ChEBI" id="CHEBI:30616"/>
    </ligand>
</feature>
<evidence type="ECO:0000256" key="17">
    <source>
        <dbReference type="SAM" id="MobiDB-lite"/>
    </source>
</evidence>
<organism evidence="21 22">
    <name type="scientific">Riccia sorocarpa</name>
    <dbReference type="NCBI Taxonomy" id="122646"/>
    <lineage>
        <taxon>Eukaryota</taxon>
        <taxon>Viridiplantae</taxon>
        <taxon>Streptophyta</taxon>
        <taxon>Embryophyta</taxon>
        <taxon>Marchantiophyta</taxon>
        <taxon>Marchantiopsida</taxon>
        <taxon>Marchantiidae</taxon>
        <taxon>Marchantiales</taxon>
        <taxon>Ricciaceae</taxon>
        <taxon>Riccia</taxon>
    </lineage>
</organism>
<evidence type="ECO:0000259" key="20">
    <source>
        <dbReference type="Pfam" id="PF16212"/>
    </source>
</evidence>
<feature type="binding site" evidence="14">
    <location>
        <position position="976"/>
    </location>
    <ligand>
        <name>ATP</name>
        <dbReference type="ChEBI" id="CHEBI:30616"/>
    </ligand>
</feature>
<dbReference type="Gene3D" id="2.70.150.10">
    <property type="entry name" value="Calcium-transporting ATPase, cytoplasmic transduction domain A"/>
    <property type="match status" value="1"/>
</dbReference>
<feature type="binding site" evidence="15">
    <location>
        <position position="763"/>
    </location>
    <ligand>
        <name>Mg(2+)</name>
        <dbReference type="ChEBI" id="CHEBI:18420"/>
    </ligand>
</feature>
<feature type="compositionally biased region" description="Basic and acidic residues" evidence="17">
    <location>
        <begin position="1655"/>
        <end position="1665"/>
    </location>
</feature>
<comment type="catalytic activity">
    <reaction evidence="12 16">
        <text>ATP + H2O + phospholipidSide 1 = ADP + phosphate + phospholipidSide 2.</text>
        <dbReference type="EC" id="7.6.2.1"/>
    </reaction>
</comment>
<dbReference type="GO" id="GO:0000287">
    <property type="term" value="F:magnesium ion binding"/>
    <property type="evidence" value="ECO:0007669"/>
    <property type="project" value="UniProtKB-UniRule"/>
</dbReference>
<dbReference type="Gene3D" id="3.40.50.1000">
    <property type="entry name" value="HAD superfamily/HAD-like"/>
    <property type="match status" value="1"/>
</dbReference>
<feature type="transmembrane region" description="Helical" evidence="16">
    <location>
        <begin position="1427"/>
        <end position="1444"/>
    </location>
</feature>
<feature type="region of interest" description="Disordered" evidence="17">
    <location>
        <begin position="1484"/>
        <end position="1537"/>
    </location>
</feature>
<evidence type="ECO:0000256" key="12">
    <source>
        <dbReference type="ARBA" id="ARBA00034036"/>
    </source>
</evidence>
<dbReference type="SUPFAM" id="SSF56784">
    <property type="entry name" value="HAD-like"/>
    <property type="match status" value="1"/>
</dbReference>
<comment type="caution">
    <text evidence="21">The sequence shown here is derived from an EMBL/GenBank/DDBJ whole genome shotgun (WGS) entry which is preliminary data.</text>
</comment>
<evidence type="ECO:0000256" key="7">
    <source>
        <dbReference type="ARBA" id="ARBA00022840"/>
    </source>
</evidence>
<sequence>MSSNEEEMEERAQKTESDTEKQQGHWKPKVDLMAEETTNYSPRKLETMLKEGFTPWTPISPSNADVPESSGTKPDYMPVEEGLSPRKIEVIPKEERPEVLDPISRPSVSASMAPEIRFERERREMSVSPARKTITDHSKDVEAITAVERAGLQSTIARKTVAPIAPLSFMERRELLRSISLVSKEPETPLWFSGDADTDVEADAEDGPETVDEQPEHHAPEPEFTMARPPPQPTAARSRFAPPPQDAASIPPAPSQSQAPSGSAPISGNQRVAPSELTRVLSKRVFPTPNLKDEEVLNPFSKKERKALVRSLSMAVTAQVAPLWTPDSGDARESDDGRPSDEESLKIPLILPPELEELKTPKKPKPAKRYRKVRAHVNDLARSHAVDSIEFCSNKVQSAKYSLSTFLPMNLFTQCCRAANLYFILIAALQLIPGLSPTSWGTTLGPLAFVLLLNATKEGLDDFKRNLSDRMVNKQKVDVVNKGQFLEMNWSSVVVGDIVRVKRDDEFPADLVFLSSSDPKGLAYIETSNLDGEPSLKTRNAFYKPTQASAEEEDESSLSIFSGLLIECELPNNRLYKFDGAINLQDYGKLPLDVRQILLRGATLRNTDWILGVVVYTGADTKFVRNMIPGQRKVTALEKNMNILVALVFLCQVALCIGLAVGRDLWSRRHTELVYAPYDIFAVQVGVAPSEIGAMFGRFLILLEQLIPISLYVTLELVKVLQSYYVDHDVQMYHEPTKTFARARTTSLNEELGQVQYVLTDKTGTLTQNLMAFVQCSVNGATYGSPIHVARASEDSKRPIVHTIIEDTNLQSVLKQIAEGSKEPAAKSCHAFFSHVAICHVIQPVERDYAKEQGADESAPGQAHEECMRYFGPSPDEEALVQGAAECGYKLKKRTGDELQVEMPGLGMQRFAVLATLEFTSERKRMSIICRDSRGRIKLYCKGAESAILKRLGRDQDEMIESTLKQLEEFARYGFRTLCMAERELSNAEYDQWAAQFRNASVALDERDEKVAAVAEEIERDLILLGATAVEDKLQAGVPETVTYLALAGIKVWVLTGDKLETSVSVGLTCNLLADSMHLFLISDSVQKSVPQMLRSMLDEAHRQQRSKMRNEGSYHSEMATVIEGISLSVALEDSNKIVFLQLCQLCRSVICCRVSPIQKAQVTRLVKEHTHGVILAIGDGANDVGMLKAAHIGVGIGGREGMAAVLASDYALTRFRHLRRLLLVHGRWSYKRNREVVIYAFYKNIVYVLGNVYFAFYSGFSAQSLHSAMEICTYNLVWTSILPFLFAIFDKDTSDCTAENNPQLYKETQSEGRAQFFWCMLGWVGMAIWDSIVTFFFPLAVTSHFYSSGATAGVWSLGVTTYTMVVFTVNLKQVSRMHNLTVVHYAALIFSTLVWVMLLAILPLMAEHLKQMPVVGLVGHVLTSSANFWLLLILCPVASFLPVGSLDIFRTRYAPEDAEVMREIEHGWIDGFYFTDAPDFVEHIPTPEPEIPPPPDTKKRRSGESAVLHVGETEAGEDDFDLDKPKPKLDEDEEGLQPRRLTWREVTNEDELEDLHTAESLGRYGRRRSSGFQMVTRHTDRTEVPVPLVQGPAPPARKSILFQSSDMKPALTLTQVRRKSRFGGMIPENPVSGSSVQTQEPPSIPVRTTAAAARGKEMSRERRERERKKRKEKEKMMEVESRLEASPMDRIKSKTQSLKPSGHGPARRGVAHAPRSAALHPKPLKHVDPAHHKSDSGSGSSSRTSSPSHTPRSPAPHPKKGSSKPTPTYETPPHSPRKSSRRSVPRSKPP</sequence>
<comment type="subcellular location">
    <subcellularLocation>
        <location evidence="2">Endomembrane system</location>
    </subcellularLocation>
    <subcellularLocation>
        <location evidence="1 16">Membrane</location>
        <topology evidence="1 16">Multi-pass membrane protein</topology>
    </subcellularLocation>
</comment>
<keyword evidence="10 16" id="KW-1133">Transmembrane helix</keyword>
<feature type="binding site" evidence="14">
    <location>
        <position position="761"/>
    </location>
    <ligand>
        <name>ATP</name>
        <dbReference type="ChEBI" id="CHEBI:30616"/>
    </ligand>
</feature>
<dbReference type="PANTHER" id="PTHR24092:SF218">
    <property type="entry name" value="PHOSPHOLIPID-TRANSPORTING ATPASE"/>
    <property type="match status" value="1"/>
</dbReference>
<dbReference type="PROSITE" id="PS00154">
    <property type="entry name" value="ATPASE_E1_E2"/>
    <property type="match status" value="1"/>
</dbReference>
<evidence type="ECO:0000256" key="4">
    <source>
        <dbReference type="ARBA" id="ARBA00022692"/>
    </source>
</evidence>
<feature type="compositionally biased region" description="Basic and acidic residues" evidence="17">
    <location>
        <begin position="10"/>
        <end position="32"/>
    </location>
</feature>
<evidence type="ECO:0000256" key="11">
    <source>
        <dbReference type="ARBA" id="ARBA00023136"/>
    </source>
</evidence>
<keyword evidence="22" id="KW-1185">Reference proteome</keyword>
<feature type="region of interest" description="Disordered" evidence="17">
    <location>
        <begin position="1622"/>
        <end position="1791"/>
    </location>
</feature>
<keyword evidence="6 14" id="KW-0547">Nucleotide-binding</keyword>
<dbReference type="PANTHER" id="PTHR24092">
    <property type="entry name" value="PROBABLE PHOSPHOLIPID-TRANSPORTING ATPASE"/>
    <property type="match status" value="1"/>
</dbReference>
<feature type="domain" description="P-type ATPase N-terminal" evidence="19">
    <location>
        <begin position="377"/>
        <end position="443"/>
    </location>
</feature>
<dbReference type="InterPro" id="IPR023298">
    <property type="entry name" value="ATPase_P-typ_TM_dom_sf"/>
</dbReference>
<dbReference type="Pfam" id="PF13246">
    <property type="entry name" value="Cation_ATPase"/>
    <property type="match status" value="1"/>
</dbReference>
<accession>A0ABD3GYP0</accession>
<feature type="binding site" evidence="14">
    <location>
        <position position="877"/>
    </location>
    <ligand>
        <name>ATP</name>
        <dbReference type="ChEBI" id="CHEBI:30616"/>
    </ligand>
</feature>
<evidence type="ECO:0000256" key="14">
    <source>
        <dbReference type="PIRSR" id="PIRSR606539-2"/>
    </source>
</evidence>
<feature type="region of interest" description="Disordered" evidence="17">
    <location>
        <begin position="1"/>
        <end position="34"/>
    </location>
</feature>
<evidence type="ECO:0000259" key="19">
    <source>
        <dbReference type="Pfam" id="PF16209"/>
    </source>
</evidence>
<dbReference type="InterPro" id="IPR018303">
    <property type="entry name" value="ATPase_P-typ_P_site"/>
</dbReference>
<evidence type="ECO:0000256" key="2">
    <source>
        <dbReference type="ARBA" id="ARBA00004308"/>
    </source>
</evidence>
<dbReference type="PRINTS" id="PR00119">
    <property type="entry name" value="CATATPASE"/>
</dbReference>
<feature type="binding site" evidence="14">
    <location>
        <position position="1056"/>
    </location>
    <ligand>
        <name>ATP</name>
        <dbReference type="ChEBI" id="CHEBI:30616"/>
    </ligand>
</feature>
<evidence type="ECO:0000256" key="1">
    <source>
        <dbReference type="ARBA" id="ARBA00004141"/>
    </source>
</evidence>
<dbReference type="SFLD" id="SFLDG00002">
    <property type="entry name" value="C1.7:_P-type_atpase_like"/>
    <property type="match status" value="1"/>
</dbReference>
<feature type="region of interest" description="Disordered" evidence="17">
    <location>
        <begin position="186"/>
        <end position="275"/>
    </location>
</feature>
<dbReference type="SFLD" id="SFLDS00003">
    <property type="entry name" value="Haloacid_Dehalogenase"/>
    <property type="match status" value="1"/>
</dbReference>
<feature type="binding site" evidence="14">
    <location>
        <position position="1058"/>
    </location>
    <ligand>
        <name>ATP</name>
        <dbReference type="ChEBI" id="CHEBI:30616"/>
    </ligand>
</feature>
<evidence type="ECO:0000256" key="5">
    <source>
        <dbReference type="ARBA" id="ARBA00022723"/>
    </source>
</evidence>
<dbReference type="SUPFAM" id="SSF81665">
    <property type="entry name" value="Calcium ATPase, transmembrane domain M"/>
    <property type="match status" value="1"/>
</dbReference>
<dbReference type="InterPro" id="IPR023214">
    <property type="entry name" value="HAD_sf"/>
</dbReference>
<feature type="binding site" evidence="14">
    <location>
        <position position="1154"/>
    </location>
    <ligand>
        <name>ATP</name>
        <dbReference type="ChEBI" id="CHEBI:30616"/>
    </ligand>
</feature>
<feature type="transmembrane region" description="Helical" evidence="16">
    <location>
        <begin position="1317"/>
        <end position="1341"/>
    </location>
</feature>
<dbReference type="Pfam" id="PF00122">
    <property type="entry name" value="E1-E2_ATPase"/>
    <property type="match status" value="1"/>
</dbReference>
<proteinExistence type="inferred from homology"/>
<dbReference type="InterPro" id="IPR023299">
    <property type="entry name" value="ATPase_P-typ_cyto_dom_N"/>
</dbReference>
<feature type="region of interest" description="Disordered" evidence="17">
    <location>
        <begin position="323"/>
        <end position="346"/>
    </location>
</feature>
<comment type="similarity">
    <text evidence="3 16">Belongs to the cation transport ATPase (P-type) (TC 3.A.3) family. Type IV subfamily.</text>
</comment>
<dbReference type="SUPFAM" id="SSF81653">
    <property type="entry name" value="Calcium ATPase, transduction domain A"/>
    <property type="match status" value="1"/>
</dbReference>
<evidence type="ECO:0000256" key="16">
    <source>
        <dbReference type="RuleBase" id="RU362033"/>
    </source>
</evidence>
<dbReference type="InterPro" id="IPR044492">
    <property type="entry name" value="P_typ_ATPase_HD_dom"/>
</dbReference>
<feature type="compositionally biased region" description="Basic and acidic residues" evidence="17">
    <location>
        <begin position="329"/>
        <end position="345"/>
    </location>
</feature>
<reference evidence="21 22" key="1">
    <citation type="submission" date="2024-09" db="EMBL/GenBank/DDBJ databases">
        <title>Chromosome-scale assembly of Riccia sorocarpa.</title>
        <authorList>
            <person name="Paukszto L."/>
        </authorList>
    </citation>
    <scope>NUCLEOTIDE SEQUENCE [LARGE SCALE GENOMIC DNA]</scope>
    <source>
        <strain evidence="21">LP-2024</strain>
        <tissue evidence="21">Aerial parts of the thallus</tissue>
    </source>
</reference>
<feature type="transmembrane region" description="Helical" evidence="16">
    <location>
        <begin position="1353"/>
        <end position="1372"/>
    </location>
</feature>
<feature type="compositionally biased region" description="Polar residues" evidence="17">
    <location>
        <begin position="1632"/>
        <end position="1642"/>
    </location>
</feature>
<feature type="compositionally biased region" description="Acidic residues" evidence="17">
    <location>
        <begin position="196"/>
        <end position="213"/>
    </location>
</feature>
<feature type="domain" description="P-type ATPase A" evidence="18">
    <location>
        <begin position="473"/>
        <end position="539"/>
    </location>
</feature>
<dbReference type="CDD" id="cd06174">
    <property type="entry name" value="MFS"/>
    <property type="match status" value="1"/>
</dbReference>
<dbReference type="Pfam" id="PF16212">
    <property type="entry name" value="PhoLip_ATPase_C"/>
    <property type="match status" value="1"/>
</dbReference>
<feature type="compositionally biased region" description="Low complexity" evidence="17">
    <location>
        <begin position="246"/>
        <end position="268"/>
    </location>
</feature>
<feature type="binding site" evidence="15">
    <location>
        <position position="761"/>
    </location>
    <ligand>
        <name>Mg(2+)</name>
        <dbReference type="ChEBI" id="CHEBI:18420"/>
    </ligand>
</feature>
<evidence type="ECO:0000259" key="18">
    <source>
        <dbReference type="Pfam" id="PF00122"/>
    </source>
</evidence>
<feature type="compositionally biased region" description="Basic residues" evidence="17">
    <location>
        <begin position="1776"/>
        <end position="1791"/>
    </location>
</feature>
<feature type="binding site" evidence="14">
    <location>
        <position position="1160"/>
    </location>
    <ligand>
        <name>ATP</name>
        <dbReference type="ChEBI" id="CHEBI:30616"/>
    </ligand>
</feature>
<evidence type="ECO:0000313" key="22">
    <source>
        <dbReference type="Proteomes" id="UP001633002"/>
    </source>
</evidence>
<dbReference type="EMBL" id="JBJQOH010000006">
    <property type="protein sequence ID" value="KAL3683459.1"/>
    <property type="molecule type" value="Genomic_DNA"/>
</dbReference>
<dbReference type="InterPro" id="IPR059000">
    <property type="entry name" value="ATPase_P-type_domA"/>
</dbReference>
<feature type="compositionally biased region" description="Pro residues" evidence="17">
    <location>
        <begin position="1487"/>
        <end position="1496"/>
    </location>
</feature>
<feature type="binding site" evidence="14">
    <location>
        <position position="762"/>
    </location>
    <ligand>
        <name>ATP</name>
        <dbReference type="ChEBI" id="CHEBI:30616"/>
    </ligand>
</feature>
<dbReference type="GO" id="GO:0140326">
    <property type="term" value="F:ATPase-coupled intramembrane lipid transporter activity"/>
    <property type="evidence" value="ECO:0007669"/>
    <property type="project" value="UniProtKB-EC"/>
</dbReference>
<feature type="compositionally biased region" description="Basic and acidic residues" evidence="17">
    <location>
        <begin position="1674"/>
        <end position="1693"/>
    </location>
</feature>
<feature type="compositionally biased region" description="Basic and acidic residues" evidence="17">
    <location>
        <begin position="1726"/>
        <end position="1736"/>
    </location>
</feature>
<keyword evidence="9 16" id="KW-1278">Translocase</keyword>
<feature type="binding site" evidence="14">
    <location>
        <position position="942"/>
    </location>
    <ligand>
        <name>ATP</name>
        <dbReference type="ChEBI" id="CHEBI:30616"/>
    </ligand>
</feature>
<feature type="domain" description="P-type ATPase C-terminal" evidence="20">
    <location>
        <begin position="1206"/>
        <end position="1456"/>
    </location>
</feature>
<dbReference type="Pfam" id="PF16209">
    <property type="entry name" value="PhoLip_ATPase_N"/>
    <property type="match status" value="1"/>
</dbReference>
<evidence type="ECO:0000256" key="10">
    <source>
        <dbReference type="ARBA" id="ARBA00022989"/>
    </source>
</evidence>
<dbReference type="GO" id="GO:0016020">
    <property type="term" value="C:membrane"/>
    <property type="evidence" value="ECO:0007669"/>
    <property type="project" value="UniProtKB-SubCell"/>
</dbReference>
<dbReference type="InterPro" id="IPR032630">
    <property type="entry name" value="P_typ_ATPase_c"/>
</dbReference>
<dbReference type="InterPro" id="IPR001757">
    <property type="entry name" value="P_typ_ATPase"/>
</dbReference>
<evidence type="ECO:0000256" key="3">
    <source>
        <dbReference type="ARBA" id="ARBA00008109"/>
    </source>
</evidence>
<evidence type="ECO:0000256" key="6">
    <source>
        <dbReference type="ARBA" id="ARBA00022741"/>
    </source>
</evidence>
<feature type="compositionally biased region" description="Basic and acidic residues" evidence="17">
    <location>
        <begin position="116"/>
        <end position="125"/>
    </location>
</feature>
<dbReference type="SUPFAM" id="SSF81660">
    <property type="entry name" value="Metal cation-transporting ATPase, ATP-binding domain N"/>
    <property type="match status" value="1"/>
</dbReference>
<dbReference type="FunFam" id="3.40.50.1000:FF:000014">
    <property type="entry name" value="Phospholipid-transporting ATPase"/>
    <property type="match status" value="1"/>
</dbReference>
<feature type="transmembrane region" description="Helical" evidence="16">
    <location>
        <begin position="1384"/>
        <end position="1407"/>
    </location>
</feature>
<dbReference type="SFLD" id="SFLDF00027">
    <property type="entry name" value="p-type_atpase"/>
    <property type="match status" value="1"/>
</dbReference>
<gene>
    <name evidence="21" type="ORF">R1sor_001481</name>
</gene>
<dbReference type="GO" id="GO:0005524">
    <property type="term" value="F:ATP binding"/>
    <property type="evidence" value="ECO:0007669"/>
    <property type="project" value="UniProtKB-UniRule"/>
</dbReference>